<protein>
    <submittedName>
        <fullName evidence="8">Signal peptide peptidase SppA</fullName>
    </submittedName>
</protein>
<dbReference type="Proteomes" id="UP000478805">
    <property type="component" value="Unassembled WGS sequence"/>
</dbReference>
<evidence type="ECO:0000256" key="1">
    <source>
        <dbReference type="ARBA" id="ARBA00008683"/>
    </source>
</evidence>
<keyword evidence="3" id="KW-0378">Hydrolase</keyword>
<evidence type="ECO:0000256" key="4">
    <source>
        <dbReference type="ARBA" id="ARBA00022825"/>
    </source>
</evidence>
<organism evidence="8 9">
    <name type="scientific">Campylobacter jejuni</name>
    <dbReference type="NCBI Taxonomy" id="197"/>
    <lineage>
        <taxon>Bacteria</taxon>
        <taxon>Pseudomonadati</taxon>
        <taxon>Campylobacterota</taxon>
        <taxon>Epsilonproteobacteria</taxon>
        <taxon>Campylobacterales</taxon>
        <taxon>Campylobacteraceae</taxon>
        <taxon>Campylobacter</taxon>
    </lineage>
</organism>
<dbReference type="GO" id="GO:0006508">
    <property type="term" value="P:proteolysis"/>
    <property type="evidence" value="ECO:0007669"/>
    <property type="project" value="UniProtKB-KW"/>
</dbReference>
<evidence type="ECO:0000313" key="9">
    <source>
        <dbReference type="Proteomes" id="UP000312397"/>
    </source>
</evidence>
<sequence>MQILKSFFKALGCGIKFINTYFKTFVLLLIVIWILMPSANSSSNLANLERIDLKGEIFDSSAVLEKIINAKNDSNIKGVLFVIDSPGGAFAPSMELALAIKDLKIKKPVLVYASGTMASGSYLAGVGANKILANPASFIGSIGVIMQGADLSGLANKLGIKEQTIQAGEFKSAGTFARAWNENERNFLQGLIDQSYDLFTGFVAKERALDLNKKDQWANARVFLAAKAKELGLIDELSNYENAKKELEKLANVSNPVWKEEDKIDKFLNRLEGQASSLISKSLIEIAYKTNSSFINAR</sequence>
<dbReference type="Proteomes" id="UP000312397">
    <property type="component" value="Unassembled WGS sequence"/>
</dbReference>
<proteinExistence type="inferred from homology"/>
<keyword evidence="5" id="KW-1133">Transmembrane helix</keyword>
<feature type="domain" description="Peptidase S49" evidence="6">
    <location>
        <begin position="102"/>
        <end position="253"/>
    </location>
</feature>
<dbReference type="PANTHER" id="PTHR42987">
    <property type="entry name" value="PEPTIDASE S49"/>
    <property type="match status" value="1"/>
</dbReference>
<dbReference type="SUPFAM" id="SSF52096">
    <property type="entry name" value="ClpP/crotonase"/>
    <property type="match status" value="1"/>
</dbReference>
<reference evidence="7 10" key="2">
    <citation type="submission" date="2020-01" db="EMBL/GenBank/DDBJ databases">
        <authorList>
            <consortium name="PulseNet: The National Subtyping Network for Foodborne Disease Surveillance"/>
            <person name="Tarr C.L."/>
            <person name="Trees E."/>
            <person name="Katz L.S."/>
            <person name="Carleton-Romer H.A."/>
            <person name="Stroika S."/>
            <person name="Kucerova Z."/>
            <person name="Roache K.F."/>
            <person name="Sabol A.L."/>
            <person name="Besser J."/>
            <person name="Gerner-Smidt P."/>
        </authorList>
    </citation>
    <scope>NUCLEOTIDE SEQUENCE [LARGE SCALE GENOMIC DNA]</scope>
    <source>
        <strain evidence="7 10">PNUSAC014094</strain>
    </source>
</reference>
<comment type="caution">
    <text evidence="8">The sequence shown here is derived from an EMBL/GenBank/DDBJ whole genome shotgun (WGS) entry which is preliminary data.</text>
</comment>
<feature type="transmembrane region" description="Helical" evidence="5">
    <location>
        <begin position="21"/>
        <end position="39"/>
    </location>
</feature>
<dbReference type="EMBL" id="AANOVI010000008">
    <property type="protein sequence ID" value="EDP8234773.1"/>
    <property type="molecule type" value="Genomic_DNA"/>
</dbReference>
<dbReference type="RefSeq" id="WP_044260138.1">
    <property type="nucleotide sequence ID" value="NZ_CATQGO010000006.1"/>
</dbReference>
<dbReference type="PANTHER" id="PTHR42987:SF7">
    <property type="entry name" value="SIGNAL PEPTIDE PEPTIDASE SPPA-RELATED"/>
    <property type="match status" value="1"/>
</dbReference>
<keyword evidence="4" id="KW-0720">Serine protease</keyword>
<evidence type="ECO:0000313" key="10">
    <source>
        <dbReference type="Proteomes" id="UP000478805"/>
    </source>
</evidence>
<keyword evidence="5" id="KW-0812">Transmembrane</keyword>
<dbReference type="Pfam" id="PF01343">
    <property type="entry name" value="Peptidase_S49"/>
    <property type="match status" value="1"/>
</dbReference>
<dbReference type="EMBL" id="VEVS01000034">
    <property type="protein sequence ID" value="TNO40921.1"/>
    <property type="molecule type" value="Genomic_DNA"/>
</dbReference>
<name>A0A5C4YCI5_CAMJU</name>
<dbReference type="InterPro" id="IPR002142">
    <property type="entry name" value="Peptidase_S49"/>
</dbReference>
<dbReference type="InterPro" id="IPR004635">
    <property type="entry name" value="Pept_S49_SppA"/>
</dbReference>
<reference evidence="8 9" key="1">
    <citation type="submission" date="2019-06" db="EMBL/GenBank/DDBJ databases">
        <title>Epidemiology of MDR Campylobacter spp.</title>
        <authorList>
            <person name="Addetia A."/>
            <person name="Greninger A."/>
            <person name="Fang F."/>
        </authorList>
    </citation>
    <scope>NUCLEOTIDE SEQUENCE [LARGE SCALE GENOMIC DNA]</scope>
    <source>
        <strain evidence="8 9">HMC314</strain>
    </source>
</reference>
<dbReference type="GO" id="GO:0008236">
    <property type="term" value="F:serine-type peptidase activity"/>
    <property type="evidence" value="ECO:0007669"/>
    <property type="project" value="UniProtKB-KW"/>
</dbReference>
<accession>A0A5C4YCI5</accession>
<dbReference type="InterPro" id="IPR029045">
    <property type="entry name" value="ClpP/crotonase-like_dom_sf"/>
</dbReference>
<dbReference type="AlphaFoldDB" id="A0A5C4YCI5"/>
<evidence type="ECO:0000256" key="2">
    <source>
        <dbReference type="ARBA" id="ARBA00022670"/>
    </source>
</evidence>
<evidence type="ECO:0000256" key="3">
    <source>
        <dbReference type="ARBA" id="ARBA00022801"/>
    </source>
</evidence>
<gene>
    <name evidence="8" type="primary">sppA</name>
    <name evidence="8" type="ORF">FH034_08200</name>
    <name evidence="7" type="ORF">GSU20_07470</name>
</gene>
<dbReference type="CDD" id="cd07023">
    <property type="entry name" value="S49_Sppa_N_C"/>
    <property type="match status" value="1"/>
</dbReference>
<evidence type="ECO:0000256" key="5">
    <source>
        <dbReference type="SAM" id="Phobius"/>
    </source>
</evidence>
<dbReference type="NCBIfam" id="TIGR00706">
    <property type="entry name" value="SppA_dom"/>
    <property type="match status" value="1"/>
</dbReference>
<evidence type="ECO:0000313" key="7">
    <source>
        <dbReference type="EMBL" id="EDP8234773.1"/>
    </source>
</evidence>
<keyword evidence="5" id="KW-0472">Membrane</keyword>
<dbReference type="InterPro" id="IPR047272">
    <property type="entry name" value="S49_SppA_C"/>
</dbReference>
<keyword evidence="2" id="KW-0645">Protease</keyword>
<evidence type="ECO:0000259" key="6">
    <source>
        <dbReference type="Pfam" id="PF01343"/>
    </source>
</evidence>
<comment type="similarity">
    <text evidence="1">Belongs to the peptidase S49 family.</text>
</comment>
<evidence type="ECO:0000313" key="8">
    <source>
        <dbReference type="EMBL" id="TNO40921.1"/>
    </source>
</evidence>
<dbReference type="Gene3D" id="3.90.226.10">
    <property type="entry name" value="2-enoyl-CoA Hydratase, Chain A, domain 1"/>
    <property type="match status" value="2"/>
</dbReference>